<sequence length="291" mass="33480">MSETNILIFSLLGGIIPAFFWLWFWLKEDRLKPEPKLSLLSAFISGIMALFLALFFELIIYYLLADANIFHLKGFPEVLQNVFQNLSVKYNLSAWQNSFWQEVQDFFSNSPVSFIQDLNLKKGFLVIIVAPFIEELFKLLLVYNICLRRKVNDEPVDPAIYLLTAALGFAAIETTMFLVEPLNKGYLLDSFVAGNFRSIGPMLIHLVSSTLLGIFIGLAFYKSKIKKFFYLTFGFILAVFLHAIFNFFIILNDTTHQTVFFWVACFGTWFMIIVLLLAFSKVKKVTNLSDK</sequence>
<comment type="caution">
    <text evidence="2">The sequence shown here is derived from an EMBL/GenBank/DDBJ whole genome shotgun (WGS) entry which is preliminary data.</text>
</comment>
<reference evidence="2 3" key="1">
    <citation type="journal article" date="2016" name="Nat. Commun.">
        <title>Thousands of microbial genomes shed light on interconnected biogeochemical processes in an aquifer system.</title>
        <authorList>
            <person name="Anantharaman K."/>
            <person name="Brown C.T."/>
            <person name="Hug L.A."/>
            <person name="Sharon I."/>
            <person name="Castelle C.J."/>
            <person name="Probst A.J."/>
            <person name="Thomas B.C."/>
            <person name="Singh A."/>
            <person name="Wilkins M.J."/>
            <person name="Karaoz U."/>
            <person name="Brodie E.L."/>
            <person name="Williams K.H."/>
            <person name="Hubbard S.S."/>
            <person name="Banfield J.F."/>
        </authorList>
    </citation>
    <scope>NUCLEOTIDE SEQUENCE [LARGE SCALE GENOMIC DNA]</scope>
</reference>
<name>A0A1G2PHZ9_9BACT</name>
<protein>
    <recommendedName>
        <fullName evidence="4">Protease PrsW</fullName>
    </recommendedName>
</protein>
<feature type="transmembrane region" description="Helical" evidence="1">
    <location>
        <begin position="228"/>
        <end position="251"/>
    </location>
</feature>
<gene>
    <name evidence="2" type="ORF">A2541_00935</name>
</gene>
<organism evidence="2 3">
    <name type="scientific">Candidatus Taylorbacteria bacterium RIFOXYD2_FULL_36_9</name>
    <dbReference type="NCBI Taxonomy" id="1802338"/>
    <lineage>
        <taxon>Bacteria</taxon>
        <taxon>Candidatus Tayloriibacteriota</taxon>
    </lineage>
</organism>
<keyword evidence="1" id="KW-1133">Transmembrane helix</keyword>
<dbReference type="AlphaFoldDB" id="A0A1G2PHZ9"/>
<keyword evidence="1" id="KW-0812">Transmembrane</keyword>
<dbReference type="PANTHER" id="PTHR36844">
    <property type="entry name" value="PROTEASE PRSW"/>
    <property type="match status" value="1"/>
</dbReference>
<dbReference type="PANTHER" id="PTHR36844:SF1">
    <property type="entry name" value="PROTEASE PRSW"/>
    <property type="match status" value="1"/>
</dbReference>
<dbReference type="STRING" id="1802338.A2541_00935"/>
<evidence type="ECO:0008006" key="4">
    <source>
        <dbReference type="Google" id="ProtNLM"/>
    </source>
</evidence>
<feature type="transmembrane region" description="Helical" evidence="1">
    <location>
        <begin position="38"/>
        <end position="64"/>
    </location>
</feature>
<proteinExistence type="predicted"/>
<feature type="transmembrane region" description="Helical" evidence="1">
    <location>
        <begin position="159"/>
        <end position="179"/>
    </location>
</feature>
<feature type="transmembrane region" description="Helical" evidence="1">
    <location>
        <begin position="199"/>
        <end position="221"/>
    </location>
</feature>
<keyword evidence="1" id="KW-0472">Membrane</keyword>
<dbReference type="Proteomes" id="UP000176965">
    <property type="component" value="Unassembled WGS sequence"/>
</dbReference>
<feature type="transmembrane region" description="Helical" evidence="1">
    <location>
        <begin position="6"/>
        <end position="26"/>
    </location>
</feature>
<dbReference type="Pfam" id="PF13367">
    <property type="entry name" value="PrsW-protease"/>
    <property type="match status" value="1"/>
</dbReference>
<accession>A0A1G2PHZ9</accession>
<evidence type="ECO:0000256" key="1">
    <source>
        <dbReference type="SAM" id="Phobius"/>
    </source>
</evidence>
<evidence type="ECO:0000313" key="2">
    <source>
        <dbReference type="EMBL" id="OHA47389.1"/>
    </source>
</evidence>
<dbReference type="InterPro" id="IPR026898">
    <property type="entry name" value="PrsW"/>
</dbReference>
<dbReference type="GO" id="GO:0008233">
    <property type="term" value="F:peptidase activity"/>
    <property type="evidence" value="ECO:0007669"/>
    <property type="project" value="InterPro"/>
</dbReference>
<feature type="transmembrane region" description="Helical" evidence="1">
    <location>
        <begin position="124"/>
        <end position="147"/>
    </location>
</feature>
<dbReference type="EMBL" id="MHSQ01000014">
    <property type="protein sequence ID" value="OHA47389.1"/>
    <property type="molecule type" value="Genomic_DNA"/>
</dbReference>
<evidence type="ECO:0000313" key="3">
    <source>
        <dbReference type="Proteomes" id="UP000176965"/>
    </source>
</evidence>
<feature type="transmembrane region" description="Helical" evidence="1">
    <location>
        <begin position="257"/>
        <end position="279"/>
    </location>
</feature>